<organism evidence="2 3">
    <name type="scientific">Pseudomonas nitroreducens</name>
    <dbReference type="NCBI Taxonomy" id="46680"/>
    <lineage>
        <taxon>Bacteria</taxon>
        <taxon>Pseudomonadati</taxon>
        <taxon>Pseudomonadota</taxon>
        <taxon>Gammaproteobacteria</taxon>
        <taxon>Pseudomonadales</taxon>
        <taxon>Pseudomonadaceae</taxon>
        <taxon>Pseudomonas</taxon>
    </lineage>
</organism>
<accession>A0A7W7KRY5</accession>
<evidence type="ECO:0000313" key="2">
    <source>
        <dbReference type="EMBL" id="MBB4867716.1"/>
    </source>
</evidence>
<feature type="region of interest" description="Disordered" evidence="1">
    <location>
        <begin position="18"/>
        <end position="45"/>
    </location>
</feature>
<feature type="compositionally biased region" description="Gly residues" evidence="1">
    <location>
        <begin position="35"/>
        <end position="45"/>
    </location>
</feature>
<reference evidence="2 3" key="1">
    <citation type="submission" date="2020-08" db="EMBL/GenBank/DDBJ databases">
        <title>Functional genomics of gut bacteria from endangered species of beetles.</title>
        <authorList>
            <person name="Carlos-Shanley C."/>
        </authorList>
    </citation>
    <scope>NUCLEOTIDE SEQUENCE [LARGE SCALE GENOMIC DNA]</scope>
    <source>
        <strain evidence="2 3">S00179</strain>
    </source>
</reference>
<evidence type="ECO:0000313" key="3">
    <source>
        <dbReference type="Proteomes" id="UP000566995"/>
    </source>
</evidence>
<gene>
    <name evidence="2" type="ORF">HNP46_006635</name>
</gene>
<comment type="caution">
    <text evidence="2">The sequence shown here is derived from an EMBL/GenBank/DDBJ whole genome shotgun (WGS) entry which is preliminary data.</text>
</comment>
<name>A0A7W7KRY5_PSENT</name>
<protein>
    <submittedName>
        <fullName evidence="2">Uncharacterized protein</fullName>
    </submittedName>
</protein>
<dbReference type="AlphaFoldDB" id="A0A7W7KRY5"/>
<dbReference type="EMBL" id="JACHLI010000046">
    <property type="protein sequence ID" value="MBB4867716.1"/>
    <property type="molecule type" value="Genomic_DNA"/>
</dbReference>
<proteinExistence type="predicted"/>
<dbReference type="RefSeq" id="WP_184597532.1">
    <property type="nucleotide sequence ID" value="NZ_JACHLI010000046.1"/>
</dbReference>
<evidence type="ECO:0000256" key="1">
    <source>
        <dbReference type="SAM" id="MobiDB-lite"/>
    </source>
</evidence>
<dbReference type="Proteomes" id="UP000566995">
    <property type="component" value="Unassembled WGS sequence"/>
</dbReference>
<sequence length="45" mass="4464">MKNIEREQLIKAQVAGGCCKSKKKPAPAPTPCPPNGGGSGGGGDK</sequence>